<reference evidence="1" key="2">
    <citation type="submission" date="2025-08" db="UniProtKB">
        <authorList>
            <consortium name="Ensembl"/>
        </authorList>
    </citation>
    <scope>IDENTIFICATION</scope>
</reference>
<evidence type="ECO:0000313" key="1">
    <source>
        <dbReference type="Ensembl" id="ENSPLOP00000029698.1"/>
    </source>
</evidence>
<dbReference type="Ensembl" id="ENSPLOT00000032786.1">
    <property type="protein sequence ID" value="ENSPLOP00000029698.1"/>
    <property type="gene ID" value="ENSPLOG00000021740.1"/>
</dbReference>
<evidence type="ECO:0000313" key="2">
    <source>
        <dbReference type="Proteomes" id="UP000694399"/>
    </source>
</evidence>
<reference evidence="1" key="1">
    <citation type="journal article" date="2019" name="bioRxiv">
        <title>Long live the king: chromosome-level assembly of the lion (Panthera leo) using linked-read, Hi-C, and long read data.</title>
        <authorList>
            <person name="Armstrong E.E."/>
            <person name="Taylor R.W."/>
            <person name="Miller D.E."/>
            <person name="Kaelin C."/>
            <person name="Barsh G."/>
            <person name="Hadly E.A."/>
            <person name="Petrov D."/>
        </authorList>
    </citation>
    <scope>NUCLEOTIDE SEQUENCE [LARGE SCALE GENOMIC DNA]</scope>
</reference>
<dbReference type="Proteomes" id="UP000694399">
    <property type="component" value="Chromosome C2"/>
</dbReference>
<reference evidence="1" key="3">
    <citation type="submission" date="2025-09" db="UniProtKB">
        <authorList>
            <consortium name="Ensembl"/>
        </authorList>
    </citation>
    <scope>IDENTIFICATION</scope>
</reference>
<proteinExistence type="predicted"/>
<name>A0A8C8YCQ4_PANLE</name>
<protein>
    <submittedName>
        <fullName evidence="1">Uncharacterized protein</fullName>
    </submittedName>
</protein>
<keyword evidence="2" id="KW-1185">Reference proteome</keyword>
<organism evidence="1 2">
    <name type="scientific">Panthera leo</name>
    <name type="common">Lion</name>
    <dbReference type="NCBI Taxonomy" id="9689"/>
    <lineage>
        <taxon>Eukaryota</taxon>
        <taxon>Metazoa</taxon>
        <taxon>Chordata</taxon>
        <taxon>Craniata</taxon>
        <taxon>Vertebrata</taxon>
        <taxon>Euteleostomi</taxon>
        <taxon>Mammalia</taxon>
        <taxon>Eutheria</taxon>
        <taxon>Laurasiatheria</taxon>
        <taxon>Carnivora</taxon>
        <taxon>Feliformia</taxon>
        <taxon>Felidae</taxon>
        <taxon>Pantherinae</taxon>
        <taxon>Panthera</taxon>
    </lineage>
</organism>
<sequence>MKKPTESPLHRVKEKFWFQKLNAENSSGGKPSVGGGAHRPVPCGAGGVWVGFWIRPPGMRTEHS</sequence>
<accession>A0A8C8YCQ4</accession>
<dbReference type="AlphaFoldDB" id="A0A8C8YCQ4"/>